<accession>A0A6C0HJY6</accession>
<dbReference type="AlphaFoldDB" id="A0A6C0HJY6"/>
<proteinExistence type="predicted"/>
<protein>
    <submittedName>
        <fullName evidence="1">Uncharacterized protein</fullName>
    </submittedName>
</protein>
<name>A0A6C0HJY6_9ZZZZ</name>
<organism evidence="1">
    <name type="scientific">viral metagenome</name>
    <dbReference type="NCBI Taxonomy" id="1070528"/>
    <lineage>
        <taxon>unclassified sequences</taxon>
        <taxon>metagenomes</taxon>
        <taxon>organismal metagenomes</taxon>
    </lineage>
</organism>
<dbReference type="EMBL" id="MN739969">
    <property type="protein sequence ID" value="QHT80465.1"/>
    <property type="molecule type" value="Genomic_DNA"/>
</dbReference>
<evidence type="ECO:0000313" key="1">
    <source>
        <dbReference type="EMBL" id="QHT80465.1"/>
    </source>
</evidence>
<sequence length="51" mass="6176">MCYTNYKTEGGGRKKYKSYIKKFIKKNNIFFSLHFLEILLQKKYNHPSTLL</sequence>
<reference evidence="1" key="1">
    <citation type="journal article" date="2020" name="Nature">
        <title>Giant virus diversity and host interactions through global metagenomics.</title>
        <authorList>
            <person name="Schulz F."/>
            <person name="Roux S."/>
            <person name="Paez-Espino D."/>
            <person name="Jungbluth S."/>
            <person name="Walsh D.A."/>
            <person name="Denef V.J."/>
            <person name="McMahon K.D."/>
            <person name="Konstantinidis K.T."/>
            <person name="Eloe-Fadrosh E.A."/>
            <person name="Kyrpides N.C."/>
            <person name="Woyke T."/>
        </authorList>
    </citation>
    <scope>NUCLEOTIDE SEQUENCE</scope>
    <source>
        <strain evidence="1">GVMAG-M-3300023184-120</strain>
    </source>
</reference>